<dbReference type="InterPro" id="IPR045027">
    <property type="entry name" value="Homer"/>
</dbReference>
<evidence type="ECO:0000259" key="9">
    <source>
        <dbReference type="PROSITE" id="PS50229"/>
    </source>
</evidence>
<evidence type="ECO:0000256" key="3">
    <source>
        <dbReference type="ARBA" id="ARBA00023018"/>
    </source>
</evidence>
<keyword evidence="3" id="KW-0770">Synapse</keyword>
<reference evidence="11" key="1">
    <citation type="submission" date="2025-08" db="UniProtKB">
        <authorList>
            <consortium name="RefSeq"/>
        </authorList>
    </citation>
    <scope>IDENTIFICATION</scope>
</reference>
<dbReference type="InterPro" id="IPR011993">
    <property type="entry name" value="PH-like_dom_sf"/>
</dbReference>
<feature type="coiled-coil region" evidence="7">
    <location>
        <begin position="159"/>
        <end position="318"/>
    </location>
</feature>
<feature type="domain" description="WH1" evidence="9">
    <location>
        <begin position="1"/>
        <end position="110"/>
    </location>
</feature>
<feature type="region of interest" description="Disordered" evidence="8">
    <location>
        <begin position="110"/>
        <end position="154"/>
    </location>
</feature>
<evidence type="ECO:0000313" key="11">
    <source>
        <dbReference type="RefSeq" id="XP_029000426.1"/>
    </source>
</evidence>
<keyword evidence="4 7" id="KW-0175">Coiled coil</keyword>
<evidence type="ECO:0000256" key="4">
    <source>
        <dbReference type="ARBA" id="ARBA00023054"/>
    </source>
</evidence>
<dbReference type="RefSeq" id="XP_029000426.1">
    <property type="nucleotide sequence ID" value="XM_029144593.3"/>
</dbReference>
<protein>
    <submittedName>
        <fullName evidence="11">Homer protein homolog 2 isoform X2</fullName>
    </submittedName>
</protein>
<evidence type="ECO:0000256" key="8">
    <source>
        <dbReference type="SAM" id="MobiDB-lite"/>
    </source>
</evidence>
<dbReference type="InterPro" id="IPR044100">
    <property type="entry name" value="Homer_EVH1"/>
</dbReference>
<dbReference type="PANTHER" id="PTHR10918">
    <property type="entry name" value="HOMER"/>
    <property type="match status" value="1"/>
</dbReference>
<dbReference type="Proteomes" id="UP000515150">
    <property type="component" value="Chromosome 3"/>
</dbReference>
<dbReference type="InterPro" id="IPR000697">
    <property type="entry name" value="WH1/EVH1_dom"/>
</dbReference>
<comment type="subcellular location">
    <subcellularLocation>
        <location evidence="1">Cytoplasm</location>
    </subcellularLocation>
    <subcellularLocation>
        <location evidence="6">Postsynaptic density</location>
    </subcellularLocation>
</comment>
<evidence type="ECO:0000256" key="2">
    <source>
        <dbReference type="ARBA" id="ARBA00022490"/>
    </source>
</evidence>
<keyword evidence="10" id="KW-1185">Reference proteome</keyword>
<dbReference type="FunFam" id="2.30.29.30:FF:000014">
    <property type="entry name" value="Homer homolog 1 (Drosophila)"/>
    <property type="match status" value="1"/>
</dbReference>
<evidence type="ECO:0000256" key="6">
    <source>
        <dbReference type="ARBA" id="ARBA00034105"/>
    </source>
</evidence>
<name>A0A6P7M091_BETSP</name>
<proteinExistence type="inferred from homology"/>
<evidence type="ECO:0000313" key="10">
    <source>
        <dbReference type="Proteomes" id="UP000515150"/>
    </source>
</evidence>
<dbReference type="CTD" id="9455"/>
<dbReference type="GO" id="GO:0005737">
    <property type="term" value="C:cytoplasm"/>
    <property type="evidence" value="ECO:0007669"/>
    <property type="project" value="UniProtKB-SubCell"/>
</dbReference>
<dbReference type="GO" id="GO:0014069">
    <property type="term" value="C:postsynaptic density"/>
    <property type="evidence" value="ECO:0007669"/>
    <property type="project" value="UniProtKB-SubCell"/>
</dbReference>
<dbReference type="Gene3D" id="1.20.5.1700">
    <property type="match status" value="1"/>
</dbReference>
<dbReference type="AlphaFoldDB" id="A0A6P7M091"/>
<evidence type="ECO:0000256" key="5">
    <source>
        <dbReference type="ARBA" id="ARBA00023606"/>
    </source>
</evidence>
<organism evidence="10 11">
    <name type="scientific">Betta splendens</name>
    <name type="common">Siamese fighting fish</name>
    <dbReference type="NCBI Taxonomy" id="158456"/>
    <lineage>
        <taxon>Eukaryota</taxon>
        <taxon>Metazoa</taxon>
        <taxon>Chordata</taxon>
        <taxon>Craniata</taxon>
        <taxon>Vertebrata</taxon>
        <taxon>Euteleostomi</taxon>
        <taxon>Actinopterygii</taxon>
        <taxon>Neopterygii</taxon>
        <taxon>Teleostei</taxon>
        <taxon>Neoteleostei</taxon>
        <taxon>Acanthomorphata</taxon>
        <taxon>Anabantaria</taxon>
        <taxon>Anabantiformes</taxon>
        <taxon>Anabantoidei</taxon>
        <taxon>Osphronemidae</taxon>
        <taxon>Betta</taxon>
    </lineage>
</organism>
<keyword evidence="2" id="KW-0963">Cytoplasm</keyword>
<dbReference type="CDD" id="cd01206">
    <property type="entry name" value="EVH1_Homer_Vesl"/>
    <property type="match status" value="1"/>
</dbReference>
<dbReference type="Pfam" id="PF00568">
    <property type="entry name" value="WH1"/>
    <property type="match status" value="1"/>
</dbReference>
<feature type="compositionally biased region" description="Polar residues" evidence="8">
    <location>
        <begin position="123"/>
        <end position="146"/>
    </location>
</feature>
<accession>A0A6P7M091</accession>
<sequence length="354" mass="40106">MGEQPIYTTRAHVFQIDPSTKKNWVPASKQAVTVSYFYDSTRNSYRIISVDGSKVIINSTITPNMTFTKTSQKFGQWADSRANTVFGLGFASEQQLSKFAEKFQEVKESAKMARDKSQEKAETLSNHSQESGRETPSTNQAANINGTDDEKISHVGPEAALLKSENERLKSAVEQSNSNAKKWETELQTLRENNARLVDALQESSANVESWKKQLSTCKEESDKLREKIAELEAQCNEANQEKQRNAQLTLRVQELETELQDKEQELENLRKQAEIIPHLMAQCEDITTKLQAAEMKNKELEGRIEGLQVEINDSRQKQGSMKGELKKFMDILDGKIDELHEFRQGLSKLGVDN</sequence>
<dbReference type="SMART" id="SM00461">
    <property type="entry name" value="WH1"/>
    <property type="match status" value="1"/>
</dbReference>
<feature type="compositionally biased region" description="Basic and acidic residues" evidence="8">
    <location>
        <begin position="110"/>
        <end position="122"/>
    </location>
</feature>
<dbReference type="GO" id="GO:0035256">
    <property type="term" value="F:G protein-coupled glutamate receptor binding"/>
    <property type="evidence" value="ECO:0007669"/>
    <property type="project" value="InterPro"/>
</dbReference>
<dbReference type="InParanoid" id="A0A6P7M091"/>
<dbReference type="KEGG" id="bspl:114852279"/>
<dbReference type="SUPFAM" id="SSF50729">
    <property type="entry name" value="PH domain-like"/>
    <property type="match status" value="1"/>
</dbReference>
<comment type="similarity">
    <text evidence="5">Belongs to the Homer family.</text>
</comment>
<dbReference type="Gene3D" id="2.30.29.30">
    <property type="entry name" value="Pleckstrin-homology domain (PH domain)/Phosphotyrosine-binding domain (PTB)"/>
    <property type="match status" value="1"/>
</dbReference>
<dbReference type="GeneID" id="114852279"/>
<dbReference type="GO" id="GO:0007216">
    <property type="term" value="P:G protein-coupled glutamate receptor signaling pathway"/>
    <property type="evidence" value="ECO:0007669"/>
    <property type="project" value="InterPro"/>
</dbReference>
<gene>
    <name evidence="11" type="primary">homer2</name>
</gene>
<evidence type="ECO:0000256" key="1">
    <source>
        <dbReference type="ARBA" id="ARBA00004496"/>
    </source>
</evidence>
<dbReference type="PROSITE" id="PS50229">
    <property type="entry name" value="WH1"/>
    <property type="match status" value="1"/>
</dbReference>
<evidence type="ECO:0000256" key="7">
    <source>
        <dbReference type="SAM" id="Coils"/>
    </source>
</evidence>